<gene>
    <name evidence="2" type="ORF">MCOR_55582</name>
</gene>
<accession>A0A6J8ESV7</accession>
<dbReference type="Proteomes" id="UP000507470">
    <property type="component" value="Unassembled WGS sequence"/>
</dbReference>
<keyword evidence="3" id="KW-1185">Reference proteome</keyword>
<dbReference type="OrthoDB" id="6147018at2759"/>
<proteinExistence type="predicted"/>
<evidence type="ECO:0000313" key="3">
    <source>
        <dbReference type="Proteomes" id="UP000507470"/>
    </source>
</evidence>
<protein>
    <recommendedName>
        <fullName evidence="1">Integrase core domain-containing protein</fullName>
    </recommendedName>
</protein>
<dbReference type="AlphaFoldDB" id="A0A6J8ESV7"/>
<dbReference type="PANTHER" id="PTHR46791">
    <property type="entry name" value="EXPRESSED PROTEIN"/>
    <property type="match status" value="1"/>
</dbReference>
<evidence type="ECO:0000259" key="1">
    <source>
        <dbReference type="Pfam" id="PF24764"/>
    </source>
</evidence>
<dbReference type="InterPro" id="IPR058913">
    <property type="entry name" value="Integrase_dom_put"/>
</dbReference>
<feature type="domain" description="Integrase core" evidence="1">
    <location>
        <begin position="42"/>
        <end position="86"/>
    </location>
</feature>
<organism evidence="2 3">
    <name type="scientific">Mytilus coruscus</name>
    <name type="common">Sea mussel</name>
    <dbReference type="NCBI Taxonomy" id="42192"/>
    <lineage>
        <taxon>Eukaryota</taxon>
        <taxon>Metazoa</taxon>
        <taxon>Spiralia</taxon>
        <taxon>Lophotrochozoa</taxon>
        <taxon>Mollusca</taxon>
        <taxon>Bivalvia</taxon>
        <taxon>Autobranchia</taxon>
        <taxon>Pteriomorphia</taxon>
        <taxon>Mytilida</taxon>
        <taxon>Mytiloidea</taxon>
        <taxon>Mytilidae</taxon>
        <taxon>Mytilinae</taxon>
        <taxon>Mytilus</taxon>
    </lineage>
</organism>
<evidence type="ECO:0000313" key="2">
    <source>
        <dbReference type="EMBL" id="CAC5423597.1"/>
    </source>
</evidence>
<dbReference type="Pfam" id="PF24764">
    <property type="entry name" value="rva_4"/>
    <property type="match status" value="1"/>
</dbReference>
<name>A0A6J8ESV7_MYTCO</name>
<dbReference type="PANTHER" id="PTHR46791:SF13">
    <property type="entry name" value="CLR5 DOMAIN-CONTAINING PROTEIN"/>
    <property type="match status" value="1"/>
</dbReference>
<dbReference type="EMBL" id="CACVKT020009827">
    <property type="protein sequence ID" value="CAC5423597.1"/>
    <property type="molecule type" value="Genomic_DNA"/>
</dbReference>
<reference evidence="2 3" key="1">
    <citation type="submission" date="2020-06" db="EMBL/GenBank/DDBJ databases">
        <authorList>
            <person name="Li R."/>
            <person name="Bekaert M."/>
        </authorList>
    </citation>
    <scope>NUCLEOTIDE SEQUENCE [LARGE SCALE GENOMIC DNA]</scope>
    <source>
        <strain evidence="3">wild</strain>
    </source>
</reference>
<sequence length="260" mass="30128">MHTKCLERGLEIDKESVRLIIKCLDPTSVKCRNARQLTRRAYMNNGPNYIWHMDGYDKLKPYGICIHGCIDGFSRNIMWADLGTENGIVRELQVALRDCDGHETNAFLYGTSKCNQRIESWWNILRKECAQFWMDMFQTIKDDGHFSGDFLDDELKIVVRTWNSHKLRSMKNVMTPCGRPELLYNLPELCGADNYLYVVKEAEIAVCEQACTKTSIICDQNVFDLCIYEMEENNWTEAACASEGIDLYLLLRPIIRNLVL</sequence>